<dbReference type="InterPro" id="IPR047057">
    <property type="entry name" value="MerR_fam"/>
</dbReference>
<dbReference type="STRING" id="293826.Amet_1395"/>
<gene>
    <name evidence="5" type="ordered locus">Amet_1395</name>
</gene>
<dbReference type="HOGENOM" id="CLU_065103_3_0_9"/>
<dbReference type="SUPFAM" id="SSF46955">
    <property type="entry name" value="Putative DNA-binding domain"/>
    <property type="match status" value="1"/>
</dbReference>
<evidence type="ECO:0000313" key="5">
    <source>
        <dbReference type="EMBL" id="ABR47595.1"/>
    </source>
</evidence>
<dbReference type="PANTHER" id="PTHR30204">
    <property type="entry name" value="REDOX-CYCLING DRUG-SENSING TRANSCRIPTIONAL ACTIVATOR SOXR"/>
    <property type="match status" value="1"/>
</dbReference>
<reference evidence="6" key="1">
    <citation type="journal article" date="2016" name="Genome Announc.">
        <title>Complete genome sequence of Alkaliphilus metalliredigens strain QYMF, an alkaliphilic and metal-reducing bacterium isolated from borax-contaminated leachate ponds.</title>
        <authorList>
            <person name="Hwang C."/>
            <person name="Copeland A."/>
            <person name="Lucas S."/>
            <person name="Lapidus A."/>
            <person name="Barry K."/>
            <person name="Detter J.C."/>
            <person name="Glavina Del Rio T."/>
            <person name="Hammon N."/>
            <person name="Israni S."/>
            <person name="Dalin E."/>
            <person name="Tice H."/>
            <person name="Pitluck S."/>
            <person name="Chertkov O."/>
            <person name="Brettin T."/>
            <person name="Bruce D."/>
            <person name="Han C."/>
            <person name="Schmutz J."/>
            <person name="Larimer F."/>
            <person name="Land M.L."/>
            <person name="Hauser L."/>
            <person name="Kyrpides N."/>
            <person name="Mikhailova N."/>
            <person name="Ye Q."/>
            <person name="Zhou J."/>
            <person name="Richardson P."/>
            <person name="Fields M.W."/>
        </authorList>
    </citation>
    <scope>NUCLEOTIDE SEQUENCE [LARGE SCALE GENOMIC DNA]</scope>
    <source>
        <strain evidence="6">QYMF</strain>
    </source>
</reference>
<feature type="domain" description="HTH merR-type" evidence="4">
    <location>
        <begin position="2"/>
        <end position="70"/>
    </location>
</feature>
<dbReference type="AlphaFoldDB" id="A6TN27"/>
<protein>
    <submittedName>
        <fullName evidence="5">Putative transcriptional regulator, MerR family</fullName>
    </submittedName>
</protein>
<dbReference type="Pfam" id="PF13411">
    <property type="entry name" value="MerR_1"/>
    <property type="match status" value="1"/>
</dbReference>
<dbReference type="PANTHER" id="PTHR30204:SF94">
    <property type="entry name" value="HEAVY METAL-DEPENDENT TRANSCRIPTIONAL REGULATOR HI_0293-RELATED"/>
    <property type="match status" value="1"/>
</dbReference>
<dbReference type="PROSITE" id="PS50937">
    <property type="entry name" value="HTH_MERR_2"/>
    <property type="match status" value="1"/>
</dbReference>
<sequence>MKYKVNDVKRILNLSKDTLRYFDNKRLISSMRDENNYRYFKCEDINKIFAYKMYRSLLFNMKDAEKLVSGDSVETQKTMLKNQLQFIESEQDYLNRAKKHIEMLAEKLEKWGRSKDGFEIVTSHNCYYHCNQTDEHFIKSEEVFTNTYKFLNHMPDLWPAFSYNIDCKETPYRFSYGYASYATESHPVEELLHLPAVRSLYKLFTIEDNLKEKVHDIMKEAENFCNKKSYNIKGKAYGNMLHEMIEDTGPSRLFDIYIPIE</sequence>
<keyword evidence="3" id="KW-0804">Transcription</keyword>
<evidence type="ECO:0000313" key="6">
    <source>
        <dbReference type="Proteomes" id="UP000001572"/>
    </source>
</evidence>
<evidence type="ECO:0000259" key="4">
    <source>
        <dbReference type="PROSITE" id="PS50937"/>
    </source>
</evidence>
<keyword evidence="2" id="KW-0238">DNA-binding</keyword>
<evidence type="ECO:0000256" key="1">
    <source>
        <dbReference type="ARBA" id="ARBA00023015"/>
    </source>
</evidence>
<name>A6TN27_ALKMQ</name>
<dbReference type="GO" id="GO:0003700">
    <property type="term" value="F:DNA-binding transcription factor activity"/>
    <property type="evidence" value="ECO:0007669"/>
    <property type="project" value="InterPro"/>
</dbReference>
<dbReference type="eggNOG" id="COG0789">
    <property type="taxonomic scope" value="Bacteria"/>
</dbReference>
<evidence type="ECO:0000256" key="2">
    <source>
        <dbReference type="ARBA" id="ARBA00023125"/>
    </source>
</evidence>
<dbReference type="CDD" id="cd00592">
    <property type="entry name" value="HTH_MerR-like"/>
    <property type="match status" value="1"/>
</dbReference>
<dbReference type="GO" id="GO:0003677">
    <property type="term" value="F:DNA binding"/>
    <property type="evidence" value="ECO:0007669"/>
    <property type="project" value="UniProtKB-KW"/>
</dbReference>
<organism evidence="5 6">
    <name type="scientific">Alkaliphilus metalliredigens (strain QYMF)</name>
    <dbReference type="NCBI Taxonomy" id="293826"/>
    <lineage>
        <taxon>Bacteria</taxon>
        <taxon>Bacillati</taxon>
        <taxon>Bacillota</taxon>
        <taxon>Clostridia</taxon>
        <taxon>Peptostreptococcales</taxon>
        <taxon>Natronincolaceae</taxon>
        <taxon>Alkaliphilus</taxon>
    </lineage>
</organism>
<evidence type="ECO:0000256" key="3">
    <source>
        <dbReference type="ARBA" id="ARBA00023163"/>
    </source>
</evidence>
<dbReference type="InterPro" id="IPR000551">
    <property type="entry name" value="MerR-type_HTH_dom"/>
</dbReference>
<dbReference type="Proteomes" id="UP000001572">
    <property type="component" value="Chromosome"/>
</dbReference>
<keyword evidence="1" id="KW-0805">Transcription regulation</keyword>
<proteinExistence type="predicted"/>
<dbReference type="EMBL" id="CP000724">
    <property type="protein sequence ID" value="ABR47595.1"/>
    <property type="molecule type" value="Genomic_DNA"/>
</dbReference>
<keyword evidence="6" id="KW-1185">Reference proteome</keyword>
<accession>A6TN27</accession>
<dbReference type="RefSeq" id="WP_012062636.1">
    <property type="nucleotide sequence ID" value="NC_009633.1"/>
</dbReference>
<dbReference type="OrthoDB" id="9777497at2"/>
<dbReference type="KEGG" id="amt:Amet_1395"/>
<dbReference type="SMART" id="SM00422">
    <property type="entry name" value="HTH_MERR"/>
    <property type="match status" value="1"/>
</dbReference>
<dbReference type="InterPro" id="IPR009061">
    <property type="entry name" value="DNA-bd_dom_put_sf"/>
</dbReference>
<dbReference type="Gene3D" id="1.10.1660.10">
    <property type="match status" value="1"/>
</dbReference>